<evidence type="ECO:0000313" key="1">
    <source>
        <dbReference type="EMBL" id="TKX20360.1"/>
    </source>
</evidence>
<gene>
    <name evidence="1" type="ORF">C1H76_7436</name>
</gene>
<comment type="caution">
    <text evidence="1">The sequence shown here is derived from an EMBL/GenBank/DDBJ whole genome shotgun (WGS) entry which is preliminary data.</text>
</comment>
<dbReference type="EMBL" id="PTQR01000090">
    <property type="protein sequence ID" value="TKX20360.1"/>
    <property type="molecule type" value="Genomic_DNA"/>
</dbReference>
<dbReference type="AlphaFoldDB" id="A0A4U7AUK6"/>
<proteinExistence type="predicted"/>
<protein>
    <submittedName>
        <fullName evidence="1">Uncharacterized protein</fullName>
    </submittedName>
</protein>
<evidence type="ECO:0000313" key="2">
    <source>
        <dbReference type="Proteomes" id="UP000308133"/>
    </source>
</evidence>
<sequence>MATVINAAPPDNESRATFVIDEEDVAHWEDVQYRPGILEWERRYIGTARSAKSTEDLPVILPWYMAVRRIRRYSKLLTGTEDRDFEDGTNFSNAWGLMLKPSLAIPGVYYTSPFRRIYTQGTDWIFVEQAEMKSKS</sequence>
<dbReference type="Proteomes" id="UP000308133">
    <property type="component" value="Unassembled WGS sequence"/>
</dbReference>
<accession>A0A4U7AUK6</accession>
<reference evidence="1 2" key="1">
    <citation type="submission" date="2018-02" db="EMBL/GenBank/DDBJ databases">
        <title>Draft genome sequences of Elsinoe sp., causing black scab on jojoba.</title>
        <authorList>
            <person name="Stodart B."/>
            <person name="Jeffress S."/>
            <person name="Ash G."/>
            <person name="Arun Chinnappa K."/>
        </authorList>
    </citation>
    <scope>NUCLEOTIDE SEQUENCE [LARGE SCALE GENOMIC DNA]</scope>
    <source>
        <strain evidence="1 2">Hillstone_2</strain>
    </source>
</reference>
<organism evidence="1 2">
    <name type="scientific">Elsinoe australis</name>
    <dbReference type="NCBI Taxonomy" id="40998"/>
    <lineage>
        <taxon>Eukaryota</taxon>
        <taxon>Fungi</taxon>
        <taxon>Dikarya</taxon>
        <taxon>Ascomycota</taxon>
        <taxon>Pezizomycotina</taxon>
        <taxon>Dothideomycetes</taxon>
        <taxon>Dothideomycetidae</taxon>
        <taxon>Myriangiales</taxon>
        <taxon>Elsinoaceae</taxon>
        <taxon>Elsinoe</taxon>
    </lineage>
</organism>
<name>A0A4U7AUK6_9PEZI</name>